<dbReference type="CDD" id="cd03255">
    <property type="entry name" value="ABC_MJ0796_LolCDE_FtsE"/>
    <property type="match status" value="1"/>
</dbReference>
<keyword evidence="7" id="KW-1185">Reference proteome</keyword>
<dbReference type="SUPFAM" id="SSF52540">
    <property type="entry name" value="P-loop containing nucleoside triphosphate hydrolases"/>
    <property type="match status" value="1"/>
</dbReference>
<comment type="similarity">
    <text evidence="1">Belongs to the ABC transporter superfamily.</text>
</comment>
<name>A0ABP3W663_CLOSU</name>
<evidence type="ECO:0000313" key="6">
    <source>
        <dbReference type="EMBL" id="GAA0776968.1"/>
    </source>
</evidence>
<dbReference type="GO" id="GO:0005524">
    <property type="term" value="F:ATP binding"/>
    <property type="evidence" value="ECO:0007669"/>
    <property type="project" value="UniProtKB-KW"/>
</dbReference>
<dbReference type="PANTHER" id="PTHR42798">
    <property type="entry name" value="LIPOPROTEIN-RELEASING SYSTEM ATP-BINDING PROTEIN LOLD"/>
    <property type="match status" value="1"/>
</dbReference>
<dbReference type="PROSITE" id="PS50893">
    <property type="entry name" value="ABC_TRANSPORTER_2"/>
    <property type="match status" value="1"/>
</dbReference>
<sequence length="223" mass="24750">MDTVLKFKNVSYHYQDGSKKSSILKQIDFSFEKGKFYTILGSSGSGKTTFLALASGLDIPKSGEILYDDKNINNIGLTNFRNKNIGIVFQSYNLIPYMTSLQNVLTAMEITKNKIENRKQEAYDLLEKMGLTKEETNRNVLKLSGGQQQRVAIARAIATEGDLIFADEPTGNLDHDTAIEIIKIFKTLAHENNKCIIVVTHSSDVADQSDVILNLKAGKLVIA</sequence>
<dbReference type="Gene3D" id="3.40.50.300">
    <property type="entry name" value="P-loop containing nucleotide triphosphate hydrolases"/>
    <property type="match status" value="1"/>
</dbReference>
<comment type="caution">
    <text evidence="6">The sequence shown here is derived from an EMBL/GenBank/DDBJ whole genome shotgun (WGS) entry which is preliminary data.</text>
</comment>
<keyword evidence="3" id="KW-0547">Nucleotide-binding</keyword>
<dbReference type="InterPro" id="IPR017911">
    <property type="entry name" value="MacB-like_ATP-bd"/>
</dbReference>
<keyword evidence="2" id="KW-0813">Transport</keyword>
<dbReference type="InterPro" id="IPR027417">
    <property type="entry name" value="P-loop_NTPase"/>
</dbReference>
<evidence type="ECO:0000256" key="4">
    <source>
        <dbReference type="ARBA" id="ARBA00022840"/>
    </source>
</evidence>
<evidence type="ECO:0000256" key="3">
    <source>
        <dbReference type="ARBA" id="ARBA00022741"/>
    </source>
</evidence>
<evidence type="ECO:0000256" key="2">
    <source>
        <dbReference type="ARBA" id="ARBA00022448"/>
    </source>
</evidence>
<dbReference type="InterPro" id="IPR003439">
    <property type="entry name" value="ABC_transporter-like_ATP-bd"/>
</dbReference>
<dbReference type="Pfam" id="PF00005">
    <property type="entry name" value="ABC_tran"/>
    <property type="match status" value="1"/>
</dbReference>
<dbReference type="EMBL" id="BAAACI010000007">
    <property type="protein sequence ID" value="GAA0776968.1"/>
    <property type="molecule type" value="Genomic_DNA"/>
</dbReference>
<evidence type="ECO:0000259" key="5">
    <source>
        <dbReference type="PROSITE" id="PS50893"/>
    </source>
</evidence>
<dbReference type="PANTHER" id="PTHR42798:SF6">
    <property type="entry name" value="CELL DIVISION ATP-BINDING PROTEIN FTSE"/>
    <property type="match status" value="1"/>
</dbReference>
<keyword evidence="4 6" id="KW-0067">ATP-binding</keyword>
<gene>
    <name evidence="6" type="ORF">GCM10008908_31310</name>
</gene>
<dbReference type="InterPro" id="IPR017871">
    <property type="entry name" value="ABC_transporter-like_CS"/>
</dbReference>
<feature type="domain" description="ABC transporter" evidence="5">
    <location>
        <begin position="5"/>
        <end position="223"/>
    </location>
</feature>
<organism evidence="6 7">
    <name type="scientific">Clostridium subterminale</name>
    <dbReference type="NCBI Taxonomy" id="1550"/>
    <lineage>
        <taxon>Bacteria</taxon>
        <taxon>Bacillati</taxon>
        <taxon>Bacillota</taxon>
        <taxon>Clostridia</taxon>
        <taxon>Eubacteriales</taxon>
        <taxon>Clostridiaceae</taxon>
        <taxon>Clostridium</taxon>
    </lineage>
</organism>
<reference evidence="7" key="1">
    <citation type="journal article" date="2019" name="Int. J. Syst. Evol. Microbiol.">
        <title>The Global Catalogue of Microorganisms (GCM) 10K type strain sequencing project: providing services to taxonomists for standard genome sequencing and annotation.</title>
        <authorList>
            <consortium name="The Broad Institute Genomics Platform"/>
            <consortium name="The Broad Institute Genome Sequencing Center for Infectious Disease"/>
            <person name="Wu L."/>
            <person name="Ma J."/>
        </authorList>
    </citation>
    <scope>NUCLEOTIDE SEQUENCE [LARGE SCALE GENOMIC DNA]</scope>
    <source>
        <strain evidence="7">JCM 1417</strain>
    </source>
</reference>
<dbReference type="SMART" id="SM00382">
    <property type="entry name" value="AAA"/>
    <property type="match status" value="1"/>
</dbReference>
<dbReference type="Proteomes" id="UP001501047">
    <property type="component" value="Unassembled WGS sequence"/>
</dbReference>
<dbReference type="PROSITE" id="PS00211">
    <property type="entry name" value="ABC_TRANSPORTER_1"/>
    <property type="match status" value="1"/>
</dbReference>
<dbReference type="InterPro" id="IPR003593">
    <property type="entry name" value="AAA+_ATPase"/>
</dbReference>
<protein>
    <submittedName>
        <fullName evidence="6">ABC transporter ATP-binding protein</fullName>
    </submittedName>
</protein>
<evidence type="ECO:0000256" key="1">
    <source>
        <dbReference type="ARBA" id="ARBA00005417"/>
    </source>
</evidence>
<dbReference type="RefSeq" id="WP_343827432.1">
    <property type="nucleotide sequence ID" value="NZ_BAAACI010000007.1"/>
</dbReference>
<evidence type="ECO:0000313" key="7">
    <source>
        <dbReference type="Proteomes" id="UP001501047"/>
    </source>
</evidence>
<proteinExistence type="inferred from homology"/>
<accession>A0ABP3W663</accession>